<dbReference type="EMBL" id="JAZGQO010000021">
    <property type="protein sequence ID" value="KAK6166475.1"/>
    <property type="molecule type" value="Genomic_DNA"/>
</dbReference>
<dbReference type="PROSITE" id="PS51034">
    <property type="entry name" value="ZP_2"/>
    <property type="match status" value="1"/>
</dbReference>
<dbReference type="FunFam" id="3.10.250.10:FF:000032">
    <property type="entry name" value="Si:dkey-14d8.20"/>
    <property type="match status" value="1"/>
</dbReference>
<feature type="domain" description="SRCR" evidence="4">
    <location>
        <begin position="143"/>
        <end position="229"/>
    </location>
</feature>
<keyword evidence="1 2" id="KW-1015">Disulfide bond</keyword>
<dbReference type="Gene3D" id="3.10.250.10">
    <property type="entry name" value="SRCR-like domain"/>
    <property type="match status" value="2"/>
</dbReference>
<evidence type="ECO:0000256" key="2">
    <source>
        <dbReference type="PROSITE-ProRule" id="PRU00196"/>
    </source>
</evidence>
<dbReference type="InterPro" id="IPR055355">
    <property type="entry name" value="ZP-C"/>
</dbReference>
<evidence type="ECO:0000313" key="7">
    <source>
        <dbReference type="Proteomes" id="UP001347796"/>
    </source>
</evidence>
<dbReference type="SUPFAM" id="SSF56487">
    <property type="entry name" value="SRCR-like"/>
    <property type="match status" value="2"/>
</dbReference>
<dbReference type="SMART" id="SM00202">
    <property type="entry name" value="SR"/>
    <property type="match status" value="2"/>
</dbReference>
<gene>
    <name evidence="6" type="ORF">SNE40_023155</name>
</gene>
<accession>A0AAN8J438</accession>
<dbReference type="SMART" id="SM00241">
    <property type="entry name" value="ZP"/>
    <property type="match status" value="1"/>
</dbReference>
<dbReference type="InterPro" id="IPR042235">
    <property type="entry name" value="ZP-C_dom"/>
</dbReference>
<feature type="chain" id="PRO_5042827490" evidence="3">
    <location>
        <begin position="18"/>
        <end position="494"/>
    </location>
</feature>
<feature type="signal peptide" evidence="3">
    <location>
        <begin position="1"/>
        <end position="17"/>
    </location>
</feature>
<dbReference type="InterPro" id="IPR001190">
    <property type="entry name" value="SRCR"/>
</dbReference>
<dbReference type="InterPro" id="IPR036772">
    <property type="entry name" value="SRCR-like_dom_sf"/>
</dbReference>
<evidence type="ECO:0000256" key="3">
    <source>
        <dbReference type="SAM" id="SignalP"/>
    </source>
</evidence>
<comment type="caution">
    <text evidence="2">Lacks conserved residue(s) required for the propagation of feature annotation.</text>
</comment>
<protein>
    <submittedName>
        <fullName evidence="6">Uncharacterized protein</fullName>
    </submittedName>
</protein>
<dbReference type="PANTHER" id="PTHR48071">
    <property type="entry name" value="SRCR DOMAIN-CONTAINING PROTEIN"/>
    <property type="match status" value="1"/>
</dbReference>
<name>A0AAN8J438_PATCE</name>
<proteinExistence type="predicted"/>
<evidence type="ECO:0000259" key="4">
    <source>
        <dbReference type="PROSITE" id="PS50287"/>
    </source>
</evidence>
<keyword evidence="7" id="KW-1185">Reference proteome</keyword>
<dbReference type="Gene3D" id="2.60.40.4100">
    <property type="entry name" value="Zona pellucida, ZP-C domain"/>
    <property type="match status" value="1"/>
</dbReference>
<evidence type="ECO:0000259" key="5">
    <source>
        <dbReference type="PROSITE" id="PS51034"/>
    </source>
</evidence>
<feature type="disulfide bond" evidence="2">
    <location>
        <begin position="199"/>
        <end position="209"/>
    </location>
</feature>
<keyword evidence="3" id="KW-0732">Signal</keyword>
<dbReference type="PRINTS" id="PR00258">
    <property type="entry name" value="SPERACTRCPTR"/>
</dbReference>
<feature type="domain" description="SRCR" evidence="4">
    <location>
        <begin position="21"/>
        <end position="129"/>
    </location>
</feature>
<dbReference type="Pfam" id="PF00530">
    <property type="entry name" value="SRCR"/>
    <property type="match status" value="2"/>
</dbReference>
<evidence type="ECO:0000256" key="1">
    <source>
        <dbReference type="ARBA" id="ARBA00023157"/>
    </source>
</evidence>
<dbReference type="PANTHER" id="PTHR48071:SF18">
    <property type="entry name" value="DELETED IN MALIGNANT BRAIN TUMORS 1 PROTEIN-RELATED"/>
    <property type="match status" value="1"/>
</dbReference>
<dbReference type="GO" id="GO:0016020">
    <property type="term" value="C:membrane"/>
    <property type="evidence" value="ECO:0007669"/>
    <property type="project" value="InterPro"/>
</dbReference>
<dbReference type="Proteomes" id="UP001347796">
    <property type="component" value="Unassembled WGS sequence"/>
</dbReference>
<sequence length="494" mass="54909">MISIILILSLGVSPSFSEQTLRIAAGARGAYEGRLEVLHSGIWKNICDDSFNIQAARVACRQLGLYNPNNIDNIDYYDAHNNTSFRNNGEYWLDDVQCMGNEGRIEDCSHSAWGTNNCGDSEVAGVMCDETALSARLDNNSFIEVNHNGEWHGICPTDYSEQMGMVVCQYLEFNRSHVFAKELSANVSDTTVLPFILDCIGNETSLGDCIRENGKNTCPERERSRLACLNGTVEETISLSCSHNSFGITVDLDRLRILFPDLINNDILLGGTCNGRLDGNNLIFDQTFDLCSTRSKEADDQTLMFTNNLVYLHVNPDGIIRHFLWAVDLQCLVARNESTEISYIPVESNHAHHLGSSSHLQLKINLFSDAFFHHPLQDVATEAVVGSETFVQVQSPNIVGLRMIVENCYAKPNHGANKQRSFSLIENGCEVDTETHITRYADTETRFFFTAFEFPTGDKIVAVHCDVRYCSTATSSSRSTCRHGCHSGPGIIGR</sequence>
<dbReference type="AlphaFoldDB" id="A0AAN8J438"/>
<evidence type="ECO:0000313" key="6">
    <source>
        <dbReference type="EMBL" id="KAK6166475.1"/>
    </source>
</evidence>
<comment type="caution">
    <text evidence="6">The sequence shown here is derived from an EMBL/GenBank/DDBJ whole genome shotgun (WGS) entry which is preliminary data.</text>
</comment>
<dbReference type="Pfam" id="PF00100">
    <property type="entry name" value="Zona_pellucida"/>
    <property type="match status" value="1"/>
</dbReference>
<feature type="disulfide bond" evidence="2">
    <location>
        <begin position="98"/>
        <end position="108"/>
    </location>
</feature>
<dbReference type="InterPro" id="IPR001507">
    <property type="entry name" value="ZP_dom"/>
</dbReference>
<feature type="domain" description="ZP" evidence="5">
    <location>
        <begin position="240"/>
        <end position="488"/>
    </location>
</feature>
<reference evidence="6 7" key="1">
    <citation type="submission" date="2024-01" db="EMBL/GenBank/DDBJ databases">
        <title>The genome of the rayed Mediterranean limpet Patella caerulea (Linnaeus, 1758).</title>
        <authorList>
            <person name="Anh-Thu Weber A."/>
            <person name="Halstead-Nussloch G."/>
        </authorList>
    </citation>
    <scope>NUCLEOTIDE SEQUENCE [LARGE SCALE GENOMIC DNA]</scope>
    <source>
        <strain evidence="6">AATW-2023a</strain>
        <tissue evidence="6">Whole specimen</tissue>
    </source>
</reference>
<organism evidence="6 7">
    <name type="scientific">Patella caerulea</name>
    <name type="common">Rayed Mediterranean limpet</name>
    <dbReference type="NCBI Taxonomy" id="87958"/>
    <lineage>
        <taxon>Eukaryota</taxon>
        <taxon>Metazoa</taxon>
        <taxon>Spiralia</taxon>
        <taxon>Lophotrochozoa</taxon>
        <taxon>Mollusca</taxon>
        <taxon>Gastropoda</taxon>
        <taxon>Patellogastropoda</taxon>
        <taxon>Patelloidea</taxon>
        <taxon>Patellidae</taxon>
        <taxon>Patella</taxon>
    </lineage>
</organism>
<dbReference type="PROSITE" id="PS50287">
    <property type="entry name" value="SRCR_2"/>
    <property type="match status" value="2"/>
</dbReference>